<dbReference type="EMBL" id="NFKP01000002">
    <property type="protein sequence ID" value="OUP71095.1"/>
    <property type="molecule type" value="Genomic_DNA"/>
</dbReference>
<dbReference type="EMBL" id="VIQT01000009">
    <property type="protein sequence ID" value="NDO38835.1"/>
    <property type="molecule type" value="Genomic_DNA"/>
</dbReference>
<dbReference type="Proteomes" id="UP000260828">
    <property type="component" value="Unassembled WGS sequence"/>
</dbReference>
<evidence type="ECO:0000256" key="1">
    <source>
        <dbReference type="SAM" id="Phobius"/>
    </source>
</evidence>
<keyword evidence="1" id="KW-0812">Transmembrane</keyword>
<evidence type="ECO:0000313" key="3">
    <source>
        <dbReference type="EMBL" id="NDO38835.1"/>
    </source>
</evidence>
<evidence type="ECO:0000313" key="4">
    <source>
        <dbReference type="EMBL" id="OUP71095.1"/>
    </source>
</evidence>
<evidence type="ECO:0000313" key="6">
    <source>
        <dbReference type="Proteomes" id="UP000095765"/>
    </source>
</evidence>
<sequence>MAIATFILIIPLIAVLVVCIGAILLQIYLSKKENRLLGLILPLLTLLNSLLAILSLSKSYSYSGPFWAAIQTFLIMNIPTAILISIYFLCQHKQNRKKLLEKMNIQDLE</sequence>
<keyword evidence="1" id="KW-1133">Transmembrane helix</keyword>
<evidence type="ECO:0000313" key="8">
    <source>
        <dbReference type="Proteomes" id="UP000260828"/>
    </source>
</evidence>
<keyword evidence="1" id="KW-0472">Membrane</keyword>
<reference evidence="5 8" key="4">
    <citation type="submission" date="2018-08" db="EMBL/GenBank/DDBJ databases">
        <title>A genome reference for cultivated species of the human gut microbiota.</title>
        <authorList>
            <person name="Zou Y."/>
            <person name="Xue W."/>
            <person name="Luo G."/>
        </authorList>
    </citation>
    <scope>NUCLEOTIDE SEQUENCE [LARGE SCALE GENOMIC DNA]</scope>
    <source>
        <strain evidence="5 8">TF05-12AC</strain>
    </source>
</reference>
<feature type="transmembrane region" description="Helical" evidence="1">
    <location>
        <begin position="6"/>
        <end position="29"/>
    </location>
</feature>
<protein>
    <submittedName>
        <fullName evidence="2">Uncharacterized protein</fullName>
    </submittedName>
</protein>
<dbReference type="RefSeq" id="WP_006877100.1">
    <property type="nucleotide sequence ID" value="NZ_CABIWA010000009.1"/>
</dbReference>
<reference evidence="7" key="2">
    <citation type="submission" date="2017-04" db="EMBL/GenBank/DDBJ databases">
        <title>Function of individual gut microbiota members based on whole genome sequencing of pure cultures obtained from chicken caecum.</title>
        <authorList>
            <person name="Medvecky M."/>
            <person name="Cejkova D."/>
            <person name="Polansky O."/>
            <person name="Karasova D."/>
            <person name="Kubasova T."/>
            <person name="Cizek A."/>
            <person name="Rychlik I."/>
        </authorList>
    </citation>
    <scope>NUCLEOTIDE SEQUENCE [LARGE SCALE GENOMIC DNA]</scope>
    <source>
        <strain evidence="7">An175</strain>
    </source>
</reference>
<dbReference type="Proteomes" id="UP000095765">
    <property type="component" value="Unassembled WGS sequence"/>
</dbReference>
<reference evidence="2 6" key="1">
    <citation type="submission" date="2015-09" db="EMBL/GenBank/DDBJ databases">
        <authorList>
            <consortium name="Pathogen Informatics"/>
        </authorList>
    </citation>
    <scope>NUCLEOTIDE SEQUENCE [LARGE SCALE GENOMIC DNA]</scope>
    <source>
        <strain evidence="2 6">2789STDY5834939</strain>
    </source>
</reference>
<dbReference type="EMBL" id="CZBE01000007">
    <property type="protein sequence ID" value="CUP58763.1"/>
    <property type="molecule type" value="Genomic_DNA"/>
</dbReference>
<dbReference type="OrthoDB" id="2200068at2"/>
<dbReference type="GeneID" id="72465291"/>
<feature type="transmembrane region" description="Helical" evidence="1">
    <location>
        <begin position="66"/>
        <end position="90"/>
    </location>
</feature>
<feature type="transmembrane region" description="Helical" evidence="1">
    <location>
        <begin position="36"/>
        <end position="54"/>
    </location>
</feature>
<evidence type="ECO:0000313" key="5">
    <source>
        <dbReference type="EMBL" id="RGE69943.1"/>
    </source>
</evidence>
<gene>
    <name evidence="4" type="ORF">B5F11_03250</name>
    <name evidence="5" type="ORF">DXC40_02460</name>
    <name evidence="2" type="ORF">ERS852551_01276</name>
    <name evidence="3" type="ORF">FMM72_06150</name>
</gene>
<reference evidence="3 9" key="5">
    <citation type="submission" date="2019-06" db="EMBL/GenBank/DDBJ databases">
        <title>Draft genome sequences of 15 bacterial species constituting the stable defined intestinal microbiota of the GM15 gnotobiotic mouse model.</title>
        <authorList>
            <person name="Elie C."/>
            <person name="Mathieu A."/>
            <person name="Saliou A."/>
            <person name="Darnaud M."/>
            <person name="Leulier F."/>
            <person name="Tamellini A."/>
        </authorList>
    </citation>
    <scope>NUCLEOTIDE SEQUENCE [LARGE SCALE GENOMIC DNA]</scope>
    <source>
        <strain evidence="3 9">JM4-15</strain>
    </source>
</reference>
<reference evidence="4" key="3">
    <citation type="journal article" date="2018" name="BMC Genomics">
        <title>Whole genome sequencing and function prediction of 133 gut anaerobes isolated from chicken caecum in pure cultures.</title>
        <authorList>
            <person name="Medvecky M."/>
            <person name="Cejkova D."/>
            <person name="Polansky O."/>
            <person name="Karasova D."/>
            <person name="Kubasova T."/>
            <person name="Cizek A."/>
            <person name="Rychlik I."/>
        </authorList>
    </citation>
    <scope>NUCLEOTIDE SEQUENCE</scope>
    <source>
        <strain evidence="4">An175</strain>
    </source>
</reference>
<dbReference type="Proteomes" id="UP000462501">
    <property type="component" value="Unassembled WGS sequence"/>
</dbReference>
<evidence type="ECO:0000313" key="2">
    <source>
        <dbReference type="EMBL" id="CUP58763.1"/>
    </source>
</evidence>
<name>A0A174PCJ4_9FIRM</name>
<evidence type="ECO:0000313" key="9">
    <source>
        <dbReference type="Proteomes" id="UP000462501"/>
    </source>
</evidence>
<dbReference type="Proteomes" id="UP000196386">
    <property type="component" value="Unassembled WGS sequence"/>
</dbReference>
<accession>A0A174PCJ4</accession>
<evidence type="ECO:0000313" key="7">
    <source>
        <dbReference type="Proteomes" id="UP000196386"/>
    </source>
</evidence>
<dbReference type="AlphaFoldDB" id="A0A174PCJ4"/>
<organism evidence="2 6">
    <name type="scientific">Anaerotruncus colihominis</name>
    <dbReference type="NCBI Taxonomy" id="169435"/>
    <lineage>
        <taxon>Bacteria</taxon>
        <taxon>Bacillati</taxon>
        <taxon>Bacillota</taxon>
        <taxon>Clostridia</taxon>
        <taxon>Eubacteriales</taxon>
        <taxon>Oscillospiraceae</taxon>
        <taxon>Anaerotruncus</taxon>
    </lineage>
</organism>
<proteinExistence type="predicted"/>
<dbReference type="EMBL" id="QVME01000001">
    <property type="protein sequence ID" value="RGE69943.1"/>
    <property type="molecule type" value="Genomic_DNA"/>
</dbReference>